<protein>
    <submittedName>
        <fullName evidence="8">MFS transporter</fullName>
    </submittedName>
</protein>
<keyword evidence="9" id="KW-1185">Reference proteome</keyword>
<organism evidence="8 9">
    <name type="scientific">Mycolicibacterium pallens</name>
    <dbReference type="NCBI Taxonomy" id="370524"/>
    <lineage>
        <taxon>Bacteria</taxon>
        <taxon>Bacillati</taxon>
        <taxon>Actinomycetota</taxon>
        <taxon>Actinomycetes</taxon>
        <taxon>Mycobacteriales</taxon>
        <taxon>Mycobacteriaceae</taxon>
        <taxon>Mycolicibacterium</taxon>
    </lineage>
</organism>
<feature type="transmembrane region" description="Helical" evidence="6">
    <location>
        <begin position="24"/>
        <end position="44"/>
    </location>
</feature>
<keyword evidence="3 6" id="KW-1133">Transmembrane helix</keyword>
<feature type="transmembrane region" description="Helical" evidence="6">
    <location>
        <begin position="153"/>
        <end position="175"/>
    </location>
</feature>
<evidence type="ECO:0000313" key="8">
    <source>
        <dbReference type="EMBL" id="QYL17933.1"/>
    </source>
</evidence>
<feature type="transmembrane region" description="Helical" evidence="6">
    <location>
        <begin position="212"/>
        <end position="229"/>
    </location>
</feature>
<evidence type="ECO:0000313" key="9">
    <source>
        <dbReference type="Proteomes" id="UP000825367"/>
    </source>
</evidence>
<dbReference type="RefSeq" id="WP_220046178.1">
    <property type="nucleotide sequence ID" value="NZ_BAAAVX010000003.1"/>
</dbReference>
<dbReference type="PANTHER" id="PTHR42718">
    <property type="entry name" value="MAJOR FACILITATOR SUPERFAMILY MULTIDRUG TRANSPORTER MFSC"/>
    <property type="match status" value="1"/>
</dbReference>
<feature type="transmembrane region" description="Helical" evidence="6">
    <location>
        <begin position="368"/>
        <end position="387"/>
    </location>
</feature>
<dbReference type="InterPro" id="IPR036259">
    <property type="entry name" value="MFS_trans_sf"/>
</dbReference>
<accession>A0ABX8VPC1</accession>
<feature type="domain" description="Major facilitator superfamily (MFS) profile" evidence="7">
    <location>
        <begin position="26"/>
        <end position="510"/>
    </location>
</feature>
<feature type="transmembrane region" description="Helical" evidence="6">
    <location>
        <begin position="306"/>
        <end position="327"/>
    </location>
</feature>
<evidence type="ECO:0000256" key="5">
    <source>
        <dbReference type="SAM" id="MobiDB-lite"/>
    </source>
</evidence>
<dbReference type="CDD" id="cd17321">
    <property type="entry name" value="MFS_MMR_MDR_like"/>
    <property type="match status" value="1"/>
</dbReference>
<dbReference type="PROSITE" id="PS50850">
    <property type="entry name" value="MFS"/>
    <property type="match status" value="1"/>
</dbReference>
<dbReference type="Proteomes" id="UP000825367">
    <property type="component" value="Chromosome"/>
</dbReference>
<reference evidence="8 9" key="1">
    <citation type="submission" date="2021-07" db="EMBL/GenBank/DDBJ databases">
        <title>Whole genome sequencing of non-tuberculosis mycobacteria type-strains.</title>
        <authorList>
            <person name="Igarashi Y."/>
            <person name="Osugi A."/>
            <person name="Mitarai S."/>
        </authorList>
    </citation>
    <scope>NUCLEOTIDE SEQUENCE [LARGE SCALE GENOMIC DNA]</scope>
    <source>
        <strain evidence="8 9">JCM 16370</strain>
    </source>
</reference>
<feature type="transmembrane region" description="Helical" evidence="6">
    <location>
        <begin position="241"/>
        <end position="259"/>
    </location>
</feature>
<feature type="transmembrane region" description="Helical" evidence="6">
    <location>
        <begin position="487"/>
        <end position="506"/>
    </location>
</feature>
<proteinExistence type="predicted"/>
<evidence type="ECO:0000256" key="4">
    <source>
        <dbReference type="ARBA" id="ARBA00023136"/>
    </source>
</evidence>
<evidence type="ECO:0000256" key="2">
    <source>
        <dbReference type="ARBA" id="ARBA00022692"/>
    </source>
</evidence>
<evidence type="ECO:0000259" key="7">
    <source>
        <dbReference type="PROSITE" id="PS50850"/>
    </source>
</evidence>
<dbReference type="Gene3D" id="1.20.1720.10">
    <property type="entry name" value="Multidrug resistance protein D"/>
    <property type="match status" value="1"/>
</dbReference>
<feature type="transmembrane region" description="Helical" evidence="6">
    <location>
        <begin position="181"/>
        <end position="200"/>
    </location>
</feature>
<feature type="transmembrane region" description="Helical" evidence="6">
    <location>
        <begin position="64"/>
        <end position="84"/>
    </location>
</feature>
<feature type="transmembrane region" description="Helical" evidence="6">
    <location>
        <begin position="116"/>
        <end position="141"/>
    </location>
</feature>
<gene>
    <name evidence="8" type="ORF">K0O64_05110</name>
</gene>
<feature type="region of interest" description="Disordered" evidence="5">
    <location>
        <begin position="526"/>
        <end position="554"/>
    </location>
</feature>
<evidence type="ECO:0000256" key="6">
    <source>
        <dbReference type="SAM" id="Phobius"/>
    </source>
</evidence>
<evidence type="ECO:0000256" key="1">
    <source>
        <dbReference type="ARBA" id="ARBA00004651"/>
    </source>
</evidence>
<dbReference type="Pfam" id="PF07690">
    <property type="entry name" value="MFS_1"/>
    <property type="match status" value="1"/>
</dbReference>
<comment type="subcellular location">
    <subcellularLocation>
        <location evidence="1">Cell membrane</location>
        <topology evidence="1">Multi-pass membrane protein</topology>
    </subcellularLocation>
</comment>
<feature type="transmembrane region" description="Helical" evidence="6">
    <location>
        <begin position="91"/>
        <end position="110"/>
    </location>
</feature>
<dbReference type="InterPro" id="IPR011701">
    <property type="entry name" value="MFS"/>
</dbReference>
<dbReference type="SUPFAM" id="SSF103473">
    <property type="entry name" value="MFS general substrate transporter"/>
    <property type="match status" value="1"/>
</dbReference>
<dbReference type="EMBL" id="CP080333">
    <property type="protein sequence ID" value="QYL17933.1"/>
    <property type="molecule type" value="Genomic_DNA"/>
</dbReference>
<evidence type="ECO:0000256" key="3">
    <source>
        <dbReference type="ARBA" id="ARBA00022989"/>
    </source>
</evidence>
<dbReference type="PANTHER" id="PTHR42718:SF42">
    <property type="entry name" value="EXPORT PROTEIN"/>
    <property type="match status" value="1"/>
</dbReference>
<dbReference type="InterPro" id="IPR020846">
    <property type="entry name" value="MFS_dom"/>
</dbReference>
<feature type="transmembrane region" description="Helical" evidence="6">
    <location>
        <begin position="339"/>
        <end position="362"/>
    </location>
</feature>
<feature type="compositionally biased region" description="Basic and acidic residues" evidence="5">
    <location>
        <begin position="526"/>
        <end position="537"/>
    </location>
</feature>
<feature type="compositionally biased region" description="Basic and acidic residues" evidence="5">
    <location>
        <begin position="545"/>
        <end position="554"/>
    </location>
</feature>
<name>A0ABX8VPC1_9MYCO</name>
<keyword evidence="2 6" id="KW-0812">Transmembrane</keyword>
<sequence>MDTLIRPDKGTDTRLRDVSTLQRTWTLTVACLGVALVISSMIALNTALGDIAVTTSATQSQLTWVVDSYTLVLACLLLPAGALGDRYGRRGALLIGLSIFALASLAPLFFDSPIQIIAARAVAGAGAAFVMPATLSLLTVVYPKSERTKAVGIWAGVAGCGAVLGMLGSGLLLRFWPWQSIFWALAGAGVLLFILTWTVSDSRDADAPAVDWPGAALIGGAVAVFVFGIVEAPQRGWADPLVIGCLCAGVVLAVAFGVFEVRRRHPLLDVSLFRRADFATGAAAIAVFFLANFGFMYLVMQYTQLILGYSALQTAMAFTPLMLPMAVLSVTSSWYLPRLGLRVVIFSGLLFIAAGFVCLLTLRVDSSYLGLAWPLLVLATGIGLCTAPTTSAIMNAAPDDKQGVASAVNDTVREVGAALGIALAGSILAGQYTHRLGDQLAAFPPPVRDAAGGSLAEALAVSTRLGPAGAQLADISKSAFLHAMQSSITVLSILVAIAAVLIGLWAPGRDGRQLRLVRNLTRRDEFGRPVSDHRDGRVGAAAGDAGKHRAVDHP</sequence>
<keyword evidence="4 6" id="KW-0472">Membrane</keyword>
<dbReference type="Gene3D" id="1.20.1250.20">
    <property type="entry name" value="MFS general substrate transporter like domains"/>
    <property type="match status" value="1"/>
</dbReference>
<feature type="transmembrane region" description="Helical" evidence="6">
    <location>
        <begin position="279"/>
        <end position="300"/>
    </location>
</feature>